<keyword evidence="13 14" id="KW-0472">Membrane</keyword>
<dbReference type="GO" id="GO:0005886">
    <property type="term" value="C:plasma membrane"/>
    <property type="evidence" value="ECO:0007669"/>
    <property type="project" value="UniProtKB-SubCell"/>
</dbReference>
<keyword evidence="4" id="KW-1003">Cell membrane</keyword>
<reference evidence="17" key="1">
    <citation type="submission" date="2016-10" db="EMBL/GenBank/DDBJ databases">
        <authorList>
            <person name="Varghese N."/>
            <person name="Submissions S."/>
        </authorList>
    </citation>
    <scope>NUCLEOTIDE SEQUENCE [LARGE SCALE GENOMIC DNA]</scope>
    <source>
        <strain evidence="17">CGMCC 1.10369</strain>
    </source>
</reference>
<proteinExistence type="predicted"/>
<dbReference type="InterPro" id="IPR033463">
    <property type="entry name" value="sCache_3"/>
</dbReference>
<dbReference type="SUPFAM" id="SSF55890">
    <property type="entry name" value="Sporulation response regulatory protein Spo0B"/>
    <property type="match status" value="1"/>
</dbReference>
<dbReference type="Gene3D" id="3.30.565.10">
    <property type="entry name" value="Histidine kinase-like ATPase, C-terminal domain"/>
    <property type="match status" value="1"/>
</dbReference>
<comment type="subcellular location">
    <subcellularLocation>
        <location evidence="2">Cell membrane</location>
        <topology evidence="2">Multi-pass membrane protein</topology>
    </subcellularLocation>
</comment>
<dbReference type="PRINTS" id="PR00344">
    <property type="entry name" value="BCTRLSENSOR"/>
</dbReference>
<evidence type="ECO:0000256" key="4">
    <source>
        <dbReference type="ARBA" id="ARBA00022475"/>
    </source>
</evidence>
<dbReference type="GO" id="GO:0000155">
    <property type="term" value="F:phosphorelay sensor kinase activity"/>
    <property type="evidence" value="ECO:0007669"/>
    <property type="project" value="InterPro"/>
</dbReference>
<dbReference type="Pfam" id="PF17203">
    <property type="entry name" value="sCache_3_2"/>
    <property type="match status" value="1"/>
</dbReference>
<dbReference type="SUPFAM" id="SSF103190">
    <property type="entry name" value="Sensory domain-like"/>
    <property type="match status" value="1"/>
</dbReference>
<dbReference type="SMART" id="SM00091">
    <property type="entry name" value="PAS"/>
    <property type="match status" value="1"/>
</dbReference>
<keyword evidence="7 14" id="KW-0812">Transmembrane</keyword>
<protein>
    <recommendedName>
        <fullName evidence="3">histidine kinase</fullName>
        <ecNumber evidence="3">2.7.13.3</ecNumber>
    </recommendedName>
</protein>
<evidence type="ECO:0000256" key="7">
    <source>
        <dbReference type="ARBA" id="ARBA00022692"/>
    </source>
</evidence>
<evidence type="ECO:0000256" key="13">
    <source>
        <dbReference type="ARBA" id="ARBA00023136"/>
    </source>
</evidence>
<dbReference type="PANTHER" id="PTHR44936:SF9">
    <property type="entry name" value="SENSOR PROTEIN CREC"/>
    <property type="match status" value="1"/>
</dbReference>
<dbReference type="InterPro" id="IPR029151">
    <property type="entry name" value="Sensor-like_sf"/>
</dbReference>
<keyword evidence="6" id="KW-0808">Transferase</keyword>
<dbReference type="OrthoDB" id="9792686at2"/>
<evidence type="ECO:0000256" key="1">
    <source>
        <dbReference type="ARBA" id="ARBA00000085"/>
    </source>
</evidence>
<evidence type="ECO:0000256" key="10">
    <source>
        <dbReference type="ARBA" id="ARBA00022840"/>
    </source>
</evidence>
<keyword evidence="10" id="KW-0067">ATP-binding</keyword>
<dbReference type="InterPro" id="IPR003594">
    <property type="entry name" value="HATPase_dom"/>
</dbReference>
<dbReference type="RefSeq" id="WP_090842319.1">
    <property type="nucleotide sequence ID" value="NZ_FNIL01000003.1"/>
</dbReference>
<keyword evidence="17" id="KW-1185">Reference proteome</keyword>
<sequence length="550" mass="60977">MNLDAQGPKRNKNKFLFFRLSLLKKITLLVVMLVTLLILSLGFYFNQQYSNQVWDHTGQQALSAALSVASIPALRDAFEDENPAETIQPLADGIRKEIGAEFIVVGNRDEIRYSHPLPDRLGKPMVGEDNDRALIHGESYVSTAVGSLGPSIRGKTPVFSENGEIIGVVSVGFLEEDVELSVAEFLSDTWVITASILGIGVIGAFLISVHVKRSIHGLEPEEIGHLFDTNQAVLQSIHEGMIAIDKDGNITMINQTARSYLTSEKEEDYQYTGKLLLDVLPQSGLLEVIKTGKPDFNSELWIGDELYIVNRVPIFSNGDINGAVSTFRNRTEIRELSKELSKVQQYTEGLRAQTHEFSNKLSTISGLLQLDKVEEVVEFIDQETKNQQDWVRFLVENVSDTMVSGVLLGKLNRASELGVYMSIDKFSQLTVELNKRQQENIVTILGNIIENGVEAASLHQSGIPSVSISFTDIGREIVFEVEDNGPGIDEKIMQKVFERGYSTKSSSKHRGVGLALVMEAVQNLNGDIFIEETSSKGTRFVIILPKDESE</sequence>
<dbReference type="SUPFAM" id="SSF55874">
    <property type="entry name" value="ATPase domain of HSP90 chaperone/DNA topoisomerase II/histidine kinase"/>
    <property type="match status" value="1"/>
</dbReference>
<evidence type="ECO:0000256" key="5">
    <source>
        <dbReference type="ARBA" id="ARBA00022553"/>
    </source>
</evidence>
<evidence type="ECO:0000259" key="15">
    <source>
        <dbReference type="PROSITE" id="PS50109"/>
    </source>
</evidence>
<dbReference type="PROSITE" id="PS50109">
    <property type="entry name" value="HIS_KIN"/>
    <property type="match status" value="1"/>
</dbReference>
<dbReference type="Gene3D" id="3.30.450.20">
    <property type="entry name" value="PAS domain"/>
    <property type="match status" value="2"/>
</dbReference>
<dbReference type="InterPro" id="IPR035965">
    <property type="entry name" value="PAS-like_dom_sf"/>
</dbReference>
<dbReference type="Pfam" id="PF02518">
    <property type="entry name" value="HATPase_c"/>
    <property type="match status" value="1"/>
</dbReference>
<keyword evidence="11 14" id="KW-1133">Transmembrane helix</keyword>
<dbReference type="PANTHER" id="PTHR44936">
    <property type="entry name" value="SENSOR PROTEIN CREC"/>
    <property type="match status" value="1"/>
</dbReference>
<dbReference type="InterPro" id="IPR016120">
    <property type="entry name" value="Sig_transdc_His_kin_SpoOB"/>
</dbReference>
<name>A0A1H0EBD7_9BACI</name>
<evidence type="ECO:0000256" key="14">
    <source>
        <dbReference type="SAM" id="Phobius"/>
    </source>
</evidence>
<feature type="transmembrane region" description="Helical" evidence="14">
    <location>
        <begin position="190"/>
        <end position="209"/>
    </location>
</feature>
<dbReference type="EMBL" id="FNIL01000003">
    <property type="protein sequence ID" value="SDN79671.1"/>
    <property type="molecule type" value="Genomic_DNA"/>
</dbReference>
<dbReference type="InterPro" id="IPR005467">
    <property type="entry name" value="His_kinase_dom"/>
</dbReference>
<accession>A0A1H0EBD7</accession>
<keyword evidence="8" id="KW-0547">Nucleotide-binding</keyword>
<evidence type="ECO:0000256" key="8">
    <source>
        <dbReference type="ARBA" id="ARBA00022741"/>
    </source>
</evidence>
<dbReference type="CDD" id="cd18773">
    <property type="entry name" value="PDC1_HK_sensor"/>
    <property type="match status" value="1"/>
</dbReference>
<evidence type="ECO:0000256" key="6">
    <source>
        <dbReference type="ARBA" id="ARBA00022679"/>
    </source>
</evidence>
<dbReference type="InterPro" id="IPR036890">
    <property type="entry name" value="HATPase_C_sf"/>
</dbReference>
<evidence type="ECO:0000313" key="16">
    <source>
        <dbReference type="EMBL" id="SDN79671.1"/>
    </source>
</evidence>
<evidence type="ECO:0000256" key="2">
    <source>
        <dbReference type="ARBA" id="ARBA00004651"/>
    </source>
</evidence>
<comment type="catalytic activity">
    <reaction evidence="1">
        <text>ATP + protein L-histidine = ADP + protein N-phospho-L-histidine.</text>
        <dbReference type="EC" id="2.7.13.3"/>
    </reaction>
</comment>
<dbReference type="InterPro" id="IPR039506">
    <property type="entry name" value="SPOB_a"/>
</dbReference>
<dbReference type="Proteomes" id="UP000198778">
    <property type="component" value="Unassembled WGS sequence"/>
</dbReference>
<dbReference type="GO" id="GO:0005524">
    <property type="term" value="F:ATP binding"/>
    <property type="evidence" value="ECO:0007669"/>
    <property type="project" value="UniProtKB-KW"/>
</dbReference>
<feature type="transmembrane region" description="Helical" evidence="14">
    <location>
        <begin position="26"/>
        <end position="45"/>
    </location>
</feature>
<evidence type="ECO:0000313" key="17">
    <source>
        <dbReference type="Proteomes" id="UP000198778"/>
    </source>
</evidence>
<dbReference type="SUPFAM" id="SSF55785">
    <property type="entry name" value="PYP-like sensor domain (PAS domain)"/>
    <property type="match status" value="1"/>
</dbReference>
<evidence type="ECO:0000256" key="12">
    <source>
        <dbReference type="ARBA" id="ARBA00023012"/>
    </source>
</evidence>
<dbReference type="STRING" id="745820.SAMN04488053_103271"/>
<keyword evidence="9 16" id="KW-0418">Kinase</keyword>
<keyword evidence="5" id="KW-0597">Phosphoprotein</keyword>
<evidence type="ECO:0000256" key="3">
    <source>
        <dbReference type="ARBA" id="ARBA00012438"/>
    </source>
</evidence>
<feature type="domain" description="Histidine kinase" evidence="15">
    <location>
        <begin position="352"/>
        <end position="548"/>
    </location>
</feature>
<keyword evidence="12" id="KW-0902">Two-component regulatory system</keyword>
<dbReference type="InterPro" id="IPR000014">
    <property type="entry name" value="PAS"/>
</dbReference>
<dbReference type="Gene3D" id="1.10.287.130">
    <property type="match status" value="1"/>
</dbReference>
<organism evidence="16 17">
    <name type="scientific">Alkalicoccus daliensis</name>
    <dbReference type="NCBI Taxonomy" id="745820"/>
    <lineage>
        <taxon>Bacteria</taxon>
        <taxon>Bacillati</taxon>
        <taxon>Bacillota</taxon>
        <taxon>Bacilli</taxon>
        <taxon>Bacillales</taxon>
        <taxon>Bacillaceae</taxon>
        <taxon>Alkalicoccus</taxon>
    </lineage>
</organism>
<dbReference type="SMART" id="SM00387">
    <property type="entry name" value="HATPase_c"/>
    <property type="match status" value="1"/>
</dbReference>
<dbReference type="EC" id="2.7.13.3" evidence="3"/>
<evidence type="ECO:0000256" key="9">
    <source>
        <dbReference type="ARBA" id="ARBA00022777"/>
    </source>
</evidence>
<dbReference type="Pfam" id="PF14689">
    <property type="entry name" value="SPOB_a"/>
    <property type="match status" value="1"/>
</dbReference>
<dbReference type="InterPro" id="IPR050980">
    <property type="entry name" value="2C_sensor_his_kinase"/>
</dbReference>
<dbReference type="AlphaFoldDB" id="A0A1H0EBD7"/>
<dbReference type="InterPro" id="IPR004358">
    <property type="entry name" value="Sig_transdc_His_kin-like_C"/>
</dbReference>
<evidence type="ECO:0000256" key="11">
    <source>
        <dbReference type="ARBA" id="ARBA00022989"/>
    </source>
</evidence>
<gene>
    <name evidence="16" type="ORF">SAMN04488053_103271</name>
</gene>